<protein>
    <submittedName>
        <fullName evidence="1">Deaminase</fullName>
    </submittedName>
</protein>
<organism evidence="1 2">
    <name type="scientific">Phocaeicola vulgatus</name>
    <name type="common">Bacteroides vulgatus</name>
    <dbReference type="NCBI Taxonomy" id="821"/>
    <lineage>
        <taxon>Bacteria</taxon>
        <taxon>Pseudomonadati</taxon>
        <taxon>Bacteroidota</taxon>
        <taxon>Bacteroidia</taxon>
        <taxon>Bacteroidales</taxon>
        <taxon>Bacteroidaceae</taxon>
        <taxon>Phocaeicola</taxon>
    </lineage>
</organism>
<sequence>MARVQVFAVLSLDGCLSEKKGDACWALRPESYDIGKLFDVADYELTPVYPTSRLAENKSESLFLIEATHDTTDYINGLMRLQLIDEIILYTVPFIAGTGCHLFKANLPTSNWNLVEKKEYNGGILRTIYRKKNIQE</sequence>
<gene>
    <name evidence="1" type="ORF">FYJ30_12085</name>
</gene>
<dbReference type="EMBL" id="VULU01000021">
    <property type="protein sequence ID" value="MSS49013.1"/>
    <property type="molecule type" value="Genomic_DNA"/>
</dbReference>
<evidence type="ECO:0000313" key="2">
    <source>
        <dbReference type="Proteomes" id="UP000460950"/>
    </source>
</evidence>
<dbReference type="SUPFAM" id="SSF53597">
    <property type="entry name" value="Dihydrofolate reductase-like"/>
    <property type="match status" value="1"/>
</dbReference>
<dbReference type="AlphaFoldDB" id="A0A7K0JGY8"/>
<comment type="caution">
    <text evidence="1">The sequence shown here is derived from an EMBL/GenBank/DDBJ whole genome shotgun (WGS) entry which is preliminary data.</text>
</comment>
<proteinExistence type="predicted"/>
<dbReference type="InterPro" id="IPR024072">
    <property type="entry name" value="DHFR-like_dom_sf"/>
</dbReference>
<dbReference type="RefSeq" id="WP_154577471.1">
    <property type="nucleotide sequence ID" value="NZ_DAWEEQ010000170.1"/>
</dbReference>
<dbReference type="Proteomes" id="UP000460950">
    <property type="component" value="Unassembled WGS sequence"/>
</dbReference>
<accession>A0A7K0JGY8</accession>
<dbReference type="Gene3D" id="3.40.430.10">
    <property type="entry name" value="Dihydrofolate Reductase, subunit A"/>
    <property type="match status" value="1"/>
</dbReference>
<evidence type="ECO:0000313" key="1">
    <source>
        <dbReference type="EMBL" id="MSS49013.1"/>
    </source>
</evidence>
<reference evidence="1 2" key="1">
    <citation type="submission" date="2019-09" db="EMBL/GenBank/DDBJ databases">
        <title>In-depth cultivation of the pig gut microbiome towards novel bacterial diversity and tailored functional studies.</title>
        <authorList>
            <person name="Wylensek D."/>
            <person name="Hitch T.C.A."/>
            <person name="Clavel T."/>
        </authorList>
    </citation>
    <scope>NUCLEOTIDE SEQUENCE [LARGE SCALE GENOMIC DNA]</scope>
    <source>
        <strain evidence="1 2">WCA-389-WT-3C</strain>
    </source>
</reference>
<name>A0A7K0JGY8_PHOVU</name>